<keyword evidence="6" id="KW-1185">Reference proteome</keyword>
<evidence type="ECO:0000256" key="1">
    <source>
        <dbReference type="ARBA" id="ARBA00023015"/>
    </source>
</evidence>
<evidence type="ECO:0000313" key="5">
    <source>
        <dbReference type="EMBL" id="SKA76175.1"/>
    </source>
</evidence>
<reference evidence="6" key="1">
    <citation type="submission" date="2017-02" db="EMBL/GenBank/DDBJ databases">
        <authorList>
            <person name="Varghese N."/>
            <person name="Submissions S."/>
        </authorList>
    </citation>
    <scope>NUCLEOTIDE SEQUENCE [LARGE SCALE GENOMIC DNA]</scope>
    <source>
        <strain evidence="6">USBA 833</strain>
    </source>
</reference>
<dbReference type="PRINTS" id="PR00035">
    <property type="entry name" value="HTHGNTR"/>
</dbReference>
<dbReference type="PROSITE" id="PS50949">
    <property type="entry name" value="HTH_GNTR"/>
    <property type="match status" value="1"/>
</dbReference>
<dbReference type="InterPro" id="IPR050679">
    <property type="entry name" value="Bact_HTH_transcr_reg"/>
</dbReference>
<name>A0A1T4WGY3_9CLOT</name>
<dbReference type="InterPro" id="IPR000524">
    <property type="entry name" value="Tscrpt_reg_HTH_GntR"/>
</dbReference>
<dbReference type="InterPro" id="IPR036388">
    <property type="entry name" value="WH-like_DNA-bd_sf"/>
</dbReference>
<sequence length="235" mass="27398">MPKDNMEPAYIKLQNDIMDRIKKGEIKIGEKLESEREIAEKYNISRMTVRQAIGNLVNIGVLERRKGIGTFVCSPKITQNNIMSFTEIVNETGLKSKTEVLNFRRCEKDEMSIPELKDECIYEIQRRRKIEDEVVGIETAYIPFKYISSIKIQDLEGSLFNFLKKQGLNIKLSKASIQSLLMSSAHYKLFETERILPLLMVESRYFDENNELIFIENSIYNCQVYKLNINISNDF</sequence>
<evidence type="ECO:0000313" key="6">
    <source>
        <dbReference type="Proteomes" id="UP000190105"/>
    </source>
</evidence>
<dbReference type="RefSeq" id="WP_078695187.1">
    <property type="nucleotide sequence ID" value="NZ_FUYH01000001.1"/>
</dbReference>
<evidence type="ECO:0000256" key="2">
    <source>
        <dbReference type="ARBA" id="ARBA00023125"/>
    </source>
</evidence>
<feature type="domain" description="HTH gntR-type" evidence="4">
    <location>
        <begin position="7"/>
        <end position="75"/>
    </location>
</feature>
<dbReference type="Gene3D" id="3.40.1410.10">
    <property type="entry name" value="Chorismate lyase-like"/>
    <property type="match status" value="1"/>
</dbReference>
<dbReference type="SMART" id="SM00866">
    <property type="entry name" value="UTRA"/>
    <property type="match status" value="1"/>
</dbReference>
<dbReference type="InterPro" id="IPR036390">
    <property type="entry name" value="WH_DNA-bd_sf"/>
</dbReference>
<dbReference type="PANTHER" id="PTHR44846">
    <property type="entry name" value="MANNOSYL-D-GLYCERATE TRANSPORT/METABOLISM SYSTEM REPRESSOR MNGR-RELATED"/>
    <property type="match status" value="1"/>
</dbReference>
<dbReference type="InterPro" id="IPR011663">
    <property type="entry name" value="UTRA"/>
</dbReference>
<dbReference type="InterPro" id="IPR028978">
    <property type="entry name" value="Chorismate_lyase_/UTRA_dom_sf"/>
</dbReference>
<dbReference type="GO" id="GO:0045892">
    <property type="term" value="P:negative regulation of DNA-templated transcription"/>
    <property type="evidence" value="ECO:0007669"/>
    <property type="project" value="TreeGrafter"/>
</dbReference>
<dbReference type="GO" id="GO:0003700">
    <property type="term" value="F:DNA-binding transcription factor activity"/>
    <property type="evidence" value="ECO:0007669"/>
    <property type="project" value="InterPro"/>
</dbReference>
<dbReference type="Pfam" id="PF00392">
    <property type="entry name" value="GntR"/>
    <property type="match status" value="1"/>
</dbReference>
<evidence type="ECO:0000259" key="4">
    <source>
        <dbReference type="PROSITE" id="PS50949"/>
    </source>
</evidence>
<proteinExistence type="predicted"/>
<dbReference type="EMBL" id="FUYH01000001">
    <property type="protein sequence ID" value="SKA76175.1"/>
    <property type="molecule type" value="Genomic_DNA"/>
</dbReference>
<dbReference type="PANTHER" id="PTHR44846:SF1">
    <property type="entry name" value="MANNOSYL-D-GLYCERATE TRANSPORT_METABOLISM SYSTEM REPRESSOR MNGR-RELATED"/>
    <property type="match status" value="1"/>
</dbReference>
<dbReference type="SMART" id="SM00345">
    <property type="entry name" value="HTH_GNTR"/>
    <property type="match status" value="1"/>
</dbReference>
<dbReference type="GO" id="GO:0003677">
    <property type="term" value="F:DNA binding"/>
    <property type="evidence" value="ECO:0007669"/>
    <property type="project" value="UniProtKB-KW"/>
</dbReference>
<gene>
    <name evidence="5" type="ORF">SAMN05443428_101153</name>
</gene>
<keyword evidence="2" id="KW-0238">DNA-binding</keyword>
<accession>A0A1T4WGY3</accession>
<dbReference type="CDD" id="cd07377">
    <property type="entry name" value="WHTH_GntR"/>
    <property type="match status" value="1"/>
</dbReference>
<keyword evidence="1" id="KW-0805">Transcription regulation</keyword>
<dbReference type="STRING" id="1147123.SAMN05443428_101153"/>
<dbReference type="Proteomes" id="UP000190105">
    <property type="component" value="Unassembled WGS sequence"/>
</dbReference>
<dbReference type="Gene3D" id="1.10.10.10">
    <property type="entry name" value="Winged helix-like DNA-binding domain superfamily/Winged helix DNA-binding domain"/>
    <property type="match status" value="1"/>
</dbReference>
<dbReference type="OrthoDB" id="457376at2"/>
<protein>
    <submittedName>
        <fullName evidence="5">Transcriptional regulator, GntR family</fullName>
    </submittedName>
</protein>
<keyword evidence="3" id="KW-0804">Transcription</keyword>
<dbReference type="SUPFAM" id="SSF46785">
    <property type="entry name" value="Winged helix' DNA-binding domain"/>
    <property type="match status" value="1"/>
</dbReference>
<organism evidence="5 6">
    <name type="scientific">Caloramator quimbayensis</name>
    <dbReference type="NCBI Taxonomy" id="1147123"/>
    <lineage>
        <taxon>Bacteria</taxon>
        <taxon>Bacillati</taxon>
        <taxon>Bacillota</taxon>
        <taxon>Clostridia</taxon>
        <taxon>Eubacteriales</taxon>
        <taxon>Clostridiaceae</taxon>
        <taxon>Caloramator</taxon>
    </lineage>
</organism>
<dbReference type="Pfam" id="PF07702">
    <property type="entry name" value="UTRA"/>
    <property type="match status" value="1"/>
</dbReference>
<dbReference type="SUPFAM" id="SSF64288">
    <property type="entry name" value="Chorismate lyase-like"/>
    <property type="match status" value="1"/>
</dbReference>
<evidence type="ECO:0000256" key="3">
    <source>
        <dbReference type="ARBA" id="ARBA00023163"/>
    </source>
</evidence>
<dbReference type="AlphaFoldDB" id="A0A1T4WGY3"/>
<dbReference type="FunFam" id="1.10.10.10:FF:000079">
    <property type="entry name" value="GntR family transcriptional regulator"/>
    <property type="match status" value="1"/>
</dbReference>